<evidence type="ECO:0000256" key="5">
    <source>
        <dbReference type="ARBA" id="ARBA00022989"/>
    </source>
</evidence>
<feature type="transmembrane region" description="Helical" evidence="8">
    <location>
        <begin position="169"/>
        <end position="189"/>
    </location>
</feature>
<dbReference type="GO" id="GO:0015791">
    <property type="term" value="P:polyol transmembrane transport"/>
    <property type="evidence" value="ECO:0007669"/>
    <property type="project" value="UniProtKB-ARBA"/>
</dbReference>
<dbReference type="PROSITE" id="PS50850">
    <property type="entry name" value="MFS"/>
    <property type="match status" value="1"/>
</dbReference>
<dbReference type="OrthoDB" id="5290825at2759"/>
<evidence type="ECO:0000256" key="2">
    <source>
        <dbReference type="ARBA" id="ARBA00010992"/>
    </source>
</evidence>
<keyword evidence="4 8" id="KW-0812">Transmembrane</keyword>
<comment type="subcellular location">
    <subcellularLocation>
        <location evidence="1">Membrane</location>
        <topology evidence="1">Multi-pass membrane protein</topology>
    </subcellularLocation>
</comment>
<feature type="transmembrane region" description="Helical" evidence="8">
    <location>
        <begin position="512"/>
        <end position="539"/>
    </location>
</feature>
<evidence type="ECO:0000256" key="1">
    <source>
        <dbReference type="ARBA" id="ARBA00004141"/>
    </source>
</evidence>
<dbReference type="InterPro" id="IPR005829">
    <property type="entry name" value="Sugar_transporter_CS"/>
</dbReference>
<feature type="transmembrane region" description="Helical" evidence="8">
    <location>
        <begin position="201"/>
        <end position="218"/>
    </location>
</feature>
<dbReference type="InterPro" id="IPR020846">
    <property type="entry name" value="MFS_dom"/>
</dbReference>
<proteinExistence type="inferred from homology"/>
<keyword evidence="5 8" id="KW-1133">Transmembrane helix</keyword>
<evidence type="ECO:0000256" key="8">
    <source>
        <dbReference type="SAM" id="Phobius"/>
    </source>
</evidence>
<feature type="transmembrane region" description="Helical" evidence="8">
    <location>
        <begin position="445"/>
        <end position="467"/>
    </location>
</feature>
<dbReference type="GO" id="GO:0016020">
    <property type="term" value="C:membrane"/>
    <property type="evidence" value="ECO:0007669"/>
    <property type="project" value="UniProtKB-SubCell"/>
</dbReference>
<feature type="transmembrane region" description="Helical" evidence="8">
    <location>
        <begin position="287"/>
        <end position="310"/>
    </location>
</feature>
<dbReference type="InterPro" id="IPR036259">
    <property type="entry name" value="MFS_trans_sf"/>
</dbReference>
<dbReference type="Pfam" id="PF00083">
    <property type="entry name" value="Sugar_tr"/>
    <property type="match status" value="1"/>
</dbReference>
<dbReference type="PANTHER" id="PTHR48020">
    <property type="entry name" value="PROTON MYO-INOSITOL COTRANSPORTER"/>
    <property type="match status" value="1"/>
</dbReference>
<feature type="transmembrane region" description="Helical" evidence="8">
    <location>
        <begin position="224"/>
        <end position="246"/>
    </location>
</feature>
<dbReference type="PRINTS" id="PR00171">
    <property type="entry name" value="SUGRTRNSPORT"/>
</dbReference>
<feature type="transmembrane region" description="Helical" evidence="8">
    <location>
        <begin position="473"/>
        <end position="491"/>
    </location>
</feature>
<feature type="domain" description="Major facilitator superfamily (MFS) profile" evidence="9">
    <location>
        <begin position="133"/>
        <end position="567"/>
    </location>
</feature>
<dbReference type="GO" id="GO:0015798">
    <property type="term" value="P:myo-inositol transport"/>
    <property type="evidence" value="ECO:0007669"/>
    <property type="project" value="UniProtKB-ARBA"/>
</dbReference>
<dbReference type="EMBL" id="FJOG01000008">
    <property type="protein sequence ID" value="CZR56421.1"/>
    <property type="molecule type" value="Genomic_DNA"/>
</dbReference>
<evidence type="ECO:0000256" key="3">
    <source>
        <dbReference type="ARBA" id="ARBA00022448"/>
    </source>
</evidence>
<dbReference type="Proteomes" id="UP000184330">
    <property type="component" value="Unassembled WGS sequence"/>
</dbReference>
<feature type="transmembrane region" description="Helical" evidence="8">
    <location>
        <begin position="545"/>
        <end position="563"/>
    </location>
</feature>
<dbReference type="InterPro" id="IPR005828">
    <property type="entry name" value="MFS_sugar_transport-like"/>
</dbReference>
<keyword evidence="11" id="KW-1185">Reference proteome</keyword>
<name>A0A1L7WUF6_9HELO</name>
<evidence type="ECO:0000313" key="11">
    <source>
        <dbReference type="Proteomes" id="UP000184330"/>
    </source>
</evidence>
<comment type="similarity">
    <text evidence="2 7">Belongs to the major facilitator superfamily. Sugar transporter (TC 2.A.1.1) family.</text>
</comment>
<evidence type="ECO:0000259" key="9">
    <source>
        <dbReference type="PROSITE" id="PS50850"/>
    </source>
</evidence>
<evidence type="ECO:0000313" key="10">
    <source>
        <dbReference type="EMBL" id="CZR56421.1"/>
    </source>
</evidence>
<dbReference type="SUPFAM" id="SSF103473">
    <property type="entry name" value="MFS general substrate transporter"/>
    <property type="match status" value="1"/>
</dbReference>
<organism evidence="10 11">
    <name type="scientific">Phialocephala subalpina</name>
    <dbReference type="NCBI Taxonomy" id="576137"/>
    <lineage>
        <taxon>Eukaryota</taxon>
        <taxon>Fungi</taxon>
        <taxon>Dikarya</taxon>
        <taxon>Ascomycota</taxon>
        <taxon>Pezizomycotina</taxon>
        <taxon>Leotiomycetes</taxon>
        <taxon>Helotiales</taxon>
        <taxon>Mollisiaceae</taxon>
        <taxon>Phialocephala</taxon>
        <taxon>Phialocephala fortinii species complex</taxon>
    </lineage>
</organism>
<evidence type="ECO:0000256" key="4">
    <source>
        <dbReference type="ARBA" id="ARBA00022692"/>
    </source>
</evidence>
<dbReference type="NCBIfam" id="TIGR00879">
    <property type="entry name" value="SP"/>
    <property type="match status" value="1"/>
</dbReference>
<dbReference type="FunFam" id="1.20.1250.20:FF:000474">
    <property type="entry name" value="Sugar transporter, putative"/>
    <property type="match status" value="1"/>
</dbReference>
<dbReference type="PANTHER" id="PTHR48020:SF4">
    <property type="entry name" value="SYMPORT, PUTATIVE (AFU_ORTHOLOGUE AFUA_3G11790)-RELATED"/>
    <property type="match status" value="1"/>
</dbReference>
<feature type="transmembrane region" description="Helical" evidence="8">
    <location>
        <begin position="258"/>
        <end position="281"/>
    </location>
</feature>
<evidence type="ECO:0000256" key="6">
    <source>
        <dbReference type="ARBA" id="ARBA00023136"/>
    </source>
</evidence>
<gene>
    <name evidence="10" type="ORF">PAC_06309</name>
</gene>
<protein>
    <submittedName>
        <fullName evidence="10">Related to transporter (Major facilitator superfamily)</fullName>
    </submittedName>
</protein>
<sequence length="632" mass="70510">MATTTIQDSTMKKDTAHLEHVEDPKDRINVSFAQNINAKFVPFPNPHRHPPANTNRICNPLAGIPKHQLLGSVAEFCNSYGLSDHLSTFEKGALVAQNQDHFDDIEELTTEDKAALRREITHKWHLPKDLWWTIAVCSLGSALQGWDNTGANGANLSFPEEFGIAHNSWLVGFINSAPTISGLFAAWAADPLNNWLGRRGVIFFTGLFCVFPVLAQGFTQNWWGLLLCRLIIGIGLGIKITTIPIMTSEVVPAVIRGGLVMSFQLWVAFGILIGFCSNLIFYDIGRLAWRFQLAAAFVPAIPVLILIWFCPESPRWLLKKYRIKDSFTSFCRLRNTEVMAARDLYYAYNQFIVEEEAFGGSSFLSRFVDLFRVPRIRRATMGGAIVMTAQQFSGINIMAFYSSTIFAQAGYDTKHCLLASFGFGLVNFVFAFPAIWTIDSFGRRNLLLFTFPNMAWCLVAGGLAFLLPDDSSARLPLIAFFIYLFTAFYSPGIGPVPNVYAAECFPLSHREIGAASCIFVNNALSSILGLTFPSLLAGITPTGAFGFYAGLNMLAFVIIFFFLPETKQRTLEELDYIFGVPTSRHASYYTFTWFPWAVKRYLLFQGKAQLEPLYHLEGFEGQGTMAPVGAIH</sequence>
<dbReference type="InterPro" id="IPR050814">
    <property type="entry name" value="Myo-inositol_Transporter"/>
</dbReference>
<evidence type="ECO:0000256" key="7">
    <source>
        <dbReference type="RuleBase" id="RU003346"/>
    </source>
</evidence>
<reference evidence="10 11" key="1">
    <citation type="submission" date="2016-03" db="EMBL/GenBank/DDBJ databases">
        <authorList>
            <person name="Ploux O."/>
        </authorList>
    </citation>
    <scope>NUCLEOTIDE SEQUENCE [LARGE SCALE GENOMIC DNA]</scope>
    <source>
        <strain evidence="10 11">UAMH 11012</strain>
    </source>
</reference>
<dbReference type="InterPro" id="IPR003663">
    <property type="entry name" value="Sugar/inositol_transpt"/>
</dbReference>
<keyword evidence="3 7" id="KW-0813">Transport</keyword>
<dbReference type="GO" id="GO:0022857">
    <property type="term" value="F:transmembrane transporter activity"/>
    <property type="evidence" value="ECO:0007669"/>
    <property type="project" value="InterPro"/>
</dbReference>
<dbReference type="AlphaFoldDB" id="A0A1L7WUF6"/>
<keyword evidence="6 8" id="KW-0472">Membrane</keyword>
<dbReference type="Gene3D" id="1.20.1250.20">
    <property type="entry name" value="MFS general substrate transporter like domains"/>
    <property type="match status" value="1"/>
</dbReference>
<accession>A0A1L7WUF6</accession>
<dbReference type="PROSITE" id="PS00216">
    <property type="entry name" value="SUGAR_TRANSPORT_1"/>
    <property type="match status" value="1"/>
</dbReference>
<feature type="transmembrane region" description="Helical" evidence="8">
    <location>
        <begin position="417"/>
        <end position="438"/>
    </location>
</feature>